<proteinExistence type="inferred from homology"/>
<dbReference type="Pfam" id="PF04085">
    <property type="entry name" value="MreC"/>
    <property type="match status" value="1"/>
</dbReference>
<evidence type="ECO:0000256" key="5">
    <source>
        <dbReference type="SAM" id="Coils"/>
    </source>
</evidence>
<protein>
    <recommendedName>
        <fullName evidence="2">Cell shape-determining protein MreC</fullName>
    </recommendedName>
    <alternativeName>
        <fullName evidence="4">Cell shape protein MreC</fullName>
    </alternativeName>
</protein>
<dbReference type="InterPro" id="IPR007221">
    <property type="entry name" value="MreC"/>
</dbReference>
<evidence type="ECO:0000313" key="8">
    <source>
        <dbReference type="Proteomes" id="UP000176863"/>
    </source>
</evidence>
<dbReference type="PANTHER" id="PTHR34138">
    <property type="entry name" value="CELL SHAPE-DETERMINING PROTEIN MREC"/>
    <property type="match status" value="1"/>
</dbReference>
<dbReference type="Gene3D" id="2.40.10.340">
    <property type="entry name" value="Rod shape-determining protein MreC, domain 1"/>
    <property type="match status" value="1"/>
</dbReference>
<evidence type="ECO:0000256" key="3">
    <source>
        <dbReference type="ARBA" id="ARBA00022960"/>
    </source>
</evidence>
<dbReference type="InterPro" id="IPR055342">
    <property type="entry name" value="MreC_beta-barrel_core"/>
</dbReference>
<dbReference type="STRING" id="1798480.A2851_00360"/>
<comment type="caution">
    <text evidence="7">The sequence shown here is derived from an EMBL/GenBank/DDBJ whole genome shotgun (WGS) entry which is preliminary data.</text>
</comment>
<evidence type="ECO:0000313" key="7">
    <source>
        <dbReference type="EMBL" id="OGG52614.1"/>
    </source>
</evidence>
<accession>A0A1F6CTY4</accession>
<feature type="coiled-coil region" evidence="5">
    <location>
        <begin position="65"/>
        <end position="109"/>
    </location>
</feature>
<feature type="domain" description="Rod shape-determining protein MreC beta-barrel core" evidence="6">
    <location>
        <begin position="119"/>
        <end position="254"/>
    </location>
</feature>
<evidence type="ECO:0000256" key="1">
    <source>
        <dbReference type="ARBA" id="ARBA00009369"/>
    </source>
</evidence>
<dbReference type="InterPro" id="IPR042175">
    <property type="entry name" value="Cell/Rod_MreC_2"/>
</dbReference>
<evidence type="ECO:0000256" key="2">
    <source>
        <dbReference type="ARBA" id="ARBA00013855"/>
    </source>
</evidence>
<dbReference type="Gene3D" id="2.40.10.350">
    <property type="entry name" value="Rod shape-determining protein MreC, domain 2"/>
    <property type="match status" value="1"/>
</dbReference>
<reference evidence="7 8" key="1">
    <citation type="journal article" date="2016" name="Nat. Commun.">
        <title>Thousands of microbial genomes shed light on interconnected biogeochemical processes in an aquifer system.</title>
        <authorList>
            <person name="Anantharaman K."/>
            <person name="Brown C.T."/>
            <person name="Hug L.A."/>
            <person name="Sharon I."/>
            <person name="Castelle C.J."/>
            <person name="Probst A.J."/>
            <person name="Thomas B.C."/>
            <person name="Singh A."/>
            <person name="Wilkins M.J."/>
            <person name="Karaoz U."/>
            <person name="Brodie E.L."/>
            <person name="Williams K.H."/>
            <person name="Hubbard S.S."/>
            <person name="Banfield J.F."/>
        </authorList>
    </citation>
    <scope>NUCLEOTIDE SEQUENCE [LARGE SCALE GENOMIC DNA]</scope>
</reference>
<dbReference type="GO" id="GO:0005886">
    <property type="term" value="C:plasma membrane"/>
    <property type="evidence" value="ECO:0007669"/>
    <property type="project" value="TreeGrafter"/>
</dbReference>
<keyword evidence="3" id="KW-0133">Cell shape</keyword>
<gene>
    <name evidence="7" type="ORF">A2851_00360</name>
</gene>
<dbReference type="Proteomes" id="UP000176863">
    <property type="component" value="Unassembled WGS sequence"/>
</dbReference>
<dbReference type="AlphaFoldDB" id="A0A1F6CTY4"/>
<sequence length="257" mass="26301">MNLYPRNNDRKKLLAATALVFFLFVVDVVSGGAIRDQVRAGASVVFRSVAKVSSMTVASGIFSSRGALERESQSLTLQLAQLQERAAGHDALKAENEQLRALIHLAEQHVGVTAPIVSSVRSSPYGTFLIGAGSAEGIVRGNFVLTSGGFVVGTVSDTASHTAVVAEVFAPGSLIEAVVNGAAISLTGSGGGNASAKVPRGLVLSAGDTVVAPSLGQRAIGIVGAIASSSAQATQDVFVRTPVNLSSLQYIYVISAH</sequence>
<dbReference type="PANTHER" id="PTHR34138:SF1">
    <property type="entry name" value="CELL SHAPE-DETERMINING PROTEIN MREC"/>
    <property type="match status" value="1"/>
</dbReference>
<keyword evidence="5" id="KW-0175">Coiled coil</keyword>
<name>A0A1F6CTY4_9BACT</name>
<dbReference type="GO" id="GO:0008360">
    <property type="term" value="P:regulation of cell shape"/>
    <property type="evidence" value="ECO:0007669"/>
    <property type="project" value="UniProtKB-KW"/>
</dbReference>
<dbReference type="EMBL" id="MFKT01000025">
    <property type="protein sequence ID" value="OGG52614.1"/>
    <property type="molecule type" value="Genomic_DNA"/>
</dbReference>
<comment type="similarity">
    <text evidence="1">Belongs to the MreC family.</text>
</comment>
<organism evidence="7 8">
    <name type="scientific">Candidatus Kaiserbacteria bacterium RIFCSPHIGHO2_01_FULL_53_29</name>
    <dbReference type="NCBI Taxonomy" id="1798480"/>
    <lineage>
        <taxon>Bacteria</taxon>
        <taxon>Candidatus Kaiseribacteriota</taxon>
    </lineage>
</organism>
<evidence type="ECO:0000259" key="6">
    <source>
        <dbReference type="Pfam" id="PF04085"/>
    </source>
</evidence>
<dbReference type="InterPro" id="IPR042177">
    <property type="entry name" value="Cell/Rod_1"/>
</dbReference>
<evidence type="ECO:0000256" key="4">
    <source>
        <dbReference type="ARBA" id="ARBA00032089"/>
    </source>
</evidence>